<reference evidence="1 2" key="1">
    <citation type="submission" date="2021-01" db="EMBL/GenBank/DDBJ databases">
        <title>Chromosome-level genome assembly of a human fungal pathogen reveals clustering of transcriptionally co-regulated genes.</title>
        <authorList>
            <person name="Voorhies M."/>
            <person name="Cohen S."/>
            <person name="Shea T.P."/>
            <person name="Petrus S."/>
            <person name="Munoz J.F."/>
            <person name="Poplawski S."/>
            <person name="Goldman W.E."/>
            <person name="Michael T."/>
            <person name="Cuomo C.A."/>
            <person name="Sil A."/>
            <person name="Beyhan S."/>
        </authorList>
    </citation>
    <scope>NUCLEOTIDE SEQUENCE [LARGE SCALE GENOMIC DNA]</scope>
    <source>
        <strain evidence="1 2">G184AR</strain>
    </source>
</reference>
<dbReference type="VEuPathDB" id="FungiDB:I7I52_09026"/>
<sequence>MVTAWIISRQKVPFEVHLTALHCLRACVHLCRQESNEPANIHFNHGRGANPSLPTRWLPPCHPGRIADGREVYGAP</sequence>
<dbReference type="AlphaFoldDB" id="A0A8H7YYX1"/>
<organism evidence="1 2">
    <name type="scientific">Ajellomyces capsulatus</name>
    <name type="common">Darling's disease fungus</name>
    <name type="synonym">Histoplasma capsulatum</name>
    <dbReference type="NCBI Taxonomy" id="5037"/>
    <lineage>
        <taxon>Eukaryota</taxon>
        <taxon>Fungi</taxon>
        <taxon>Dikarya</taxon>
        <taxon>Ascomycota</taxon>
        <taxon>Pezizomycotina</taxon>
        <taxon>Eurotiomycetes</taxon>
        <taxon>Eurotiomycetidae</taxon>
        <taxon>Onygenales</taxon>
        <taxon>Ajellomycetaceae</taxon>
        <taxon>Histoplasma</taxon>
    </lineage>
</organism>
<evidence type="ECO:0000313" key="1">
    <source>
        <dbReference type="EMBL" id="KAG5298898.1"/>
    </source>
</evidence>
<evidence type="ECO:0000313" key="2">
    <source>
        <dbReference type="Proteomes" id="UP000670092"/>
    </source>
</evidence>
<proteinExistence type="predicted"/>
<dbReference type="EMBL" id="JAEVHI010000002">
    <property type="protein sequence ID" value="KAG5298898.1"/>
    <property type="molecule type" value="Genomic_DNA"/>
</dbReference>
<name>A0A8H7YYX1_AJECA</name>
<comment type="caution">
    <text evidence="1">The sequence shown here is derived from an EMBL/GenBank/DDBJ whole genome shotgun (WGS) entry which is preliminary data.</text>
</comment>
<accession>A0A8H7YYX1</accession>
<protein>
    <submittedName>
        <fullName evidence="1">Uncharacterized protein</fullName>
    </submittedName>
</protein>
<gene>
    <name evidence="1" type="ORF">I7I52_09026</name>
</gene>
<dbReference type="Proteomes" id="UP000670092">
    <property type="component" value="Unassembled WGS sequence"/>
</dbReference>